<keyword evidence="1" id="KW-0732">Signal</keyword>
<keyword evidence="3" id="KW-1185">Reference proteome</keyword>
<dbReference type="RefSeq" id="WP_097017223.1">
    <property type="nucleotide sequence ID" value="NZ_OBDZ01000007.1"/>
</dbReference>
<accession>A0A285GFY5</accession>
<feature type="chain" id="PRO_5012741260" description="Conjugal transfer protein TraF" evidence="1">
    <location>
        <begin position="24"/>
        <end position="349"/>
    </location>
</feature>
<sequence>MKRIYVLPMVVLLLITMVTPSFAANKYGSKAYGMGGAFTAVADDASAVYWNPAGLTQSGLLGLGLNLGGQAKSDDIEAIQDFIDSIDTIQSEQDDLEKINKVKNLEFPDDVDLNVNGMLALNLKSFGLGIIGNSQLQTSSSEVNGLKTKYAQNMVTGEGIVSLGTKIINPPLNIGSIALGMNAKYVSRRYDAVTYTYNEDIAYFNSSELNDEATGYGVDAGVLIKVTNMVNLGATVRNAVSKLEWDKSSDFSDELERTVTLGAAAKLPYPLAATVAVDVEMPEDQEDIYHVGLEKRIIAGLLSLRLGAYEQDGQDRVYTGGLGINIPFIDLNVAVDSDDYVSLSGTVKF</sequence>
<proteinExistence type="predicted"/>
<name>A0A285GFY5_9FIRM</name>
<reference evidence="3" key="1">
    <citation type="submission" date="2017-09" db="EMBL/GenBank/DDBJ databases">
        <authorList>
            <person name="Varghese N."/>
            <person name="Submissions S."/>
        </authorList>
    </citation>
    <scope>NUCLEOTIDE SEQUENCE [LARGE SCALE GENOMIC DNA]</scope>
    <source>
        <strain evidence="3">MSL47</strain>
    </source>
</reference>
<dbReference type="Proteomes" id="UP000219573">
    <property type="component" value="Unassembled WGS sequence"/>
</dbReference>
<gene>
    <name evidence="2" type="ORF">SAMN06265827_10732</name>
</gene>
<dbReference type="AlphaFoldDB" id="A0A285GFY5"/>
<protein>
    <recommendedName>
        <fullName evidence="4">Conjugal transfer protein TraF</fullName>
    </recommendedName>
</protein>
<evidence type="ECO:0000256" key="1">
    <source>
        <dbReference type="SAM" id="SignalP"/>
    </source>
</evidence>
<dbReference type="Gene3D" id="2.40.160.60">
    <property type="entry name" value="Outer membrane protein transport protein (OMPP1/FadL/TodX)"/>
    <property type="match status" value="1"/>
</dbReference>
<evidence type="ECO:0000313" key="2">
    <source>
        <dbReference type="EMBL" id="SNY22243.1"/>
    </source>
</evidence>
<feature type="signal peptide" evidence="1">
    <location>
        <begin position="1"/>
        <end position="23"/>
    </location>
</feature>
<evidence type="ECO:0000313" key="3">
    <source>
        <dbReference type="Proteomes" id="UP000219573"/>
    </source>
</evidence>
<evidence type="ECO:0008006" key="4">
    <source>
        <dbReference type="Google" id="ProtNLM"/>
    </source>
</evidence>
<dbReference type="SUPFAM" id="SSF56935">
    <property type="entry name" value="Porins"/>
    <property type="match status" value="1"/>
</dbReference>
<dbReference type="OrthoDB" id="2111548at2"/>
<dbReference type="EMBL" id="OBDZ01000007">
    <property type="protein sequence ID" value="SNY22243.1"/>
    <property type="molecule type" value="Genomic_DNA"/>
</dbReference>
<organism evidence="2 3">
    <name type="scientific">Orenia metallireducens</name>
    <dbReference type="NCBI Taxonomy" id="1413210"/>
    <lineage>
        <taxon>Bacteria</taxon>
        <taxon>Bacillati</taxon>
        <taxon>Bacillota</taxon>
        <taxon>Clostridia</taxon>
        <taxon>Halanaerobiales</taxon>
        <taxon>Halobacteroidaceae</taxon>
        <taxon>Orenia</taxon>
    </lineage>
</organism>